<dbReference type="Proteomes" id="UP000240424">
    <property type="component" value="Unassembled WGS sequence"/>
</dbReference>
<evidence type="ECO:0000313" key="6">
    <source>
        <dbReference type="Proteomes" id="UP000240424"/>
    </source>
</evidence>
<keyword evidence="1" id="KW-0175">Coiled coil</keyword>
<feature type="compositionally biased region" description="Low complexity" evidence="2">
    <location>
        <begin position="494"/>
        <end position="505"/>
    </location>
</feature>
<dbReference type="Pfam" id="PF20570">
    <property type="entry name" value="DUF6779"/>
    <property type="match status" value="1"/>
</dbReference>
<dbReference type="EMBL" id="FUEZ01000004">
    <property type="protein sequence ID" value="SPM40044.1"/>
    <property type="molecule type" value="Genomic_DNA"/>
</dbReference>
<dbReference type="AlphaFoldDB" id="A0A2U3P8G0"/>
<keyword evidence="3" id="KW-0812">Transmembrane</keyword>
<sequence length="548" mass="59674">MTVLSRGARVRRGGRRPGWVLLTALLVLAMGASCALVFTNRVELLKLAVILALWAAAAGAFVSVVYRRQSDADQSRVRDLKLVYDLQLDREISARREYELTVESQLRRELATELRAQAADDIAALRAELASLRTSLEILFDTDLEHRPALGSMDSETPPTRAFSDWDRNGQSTPADWVSSDRITSVRREESLGSTDPNTDESAIIDVPEEPLLPPRPRERVRFHYEAPHEASYVPPPEPSYAPPPEASYAPPPQEPSYAPPPEPSYAPGPLPPQPEPEPRFEPLHRTPPPAPSAPPEPEPVPQNWRPLGSDGQWLPPGARGSNWAGDDSPTPPPPSSGRRRRSRHSSPDEVADSAPRSPSTDSDLSPQYGEPGRRSRSRHSAEYRDYGVRNFAPADGAAAPPPPHAPAAAPPASPPPPHPAPPADASPPPPPATPPPAQPAPRHRGAGAAPEGGGRRRTRRRLLTRRRRPAWPRRRLPSPHRGTAARTRRRRSGTATRTTPAAAASRLPTCWRGCRSSHPGVAAVVAVRTELGASSHWAPPLDRLQSY</sequence>
<feature type="coiled-coil region" evidence="1">
    <location>
        <begin position="108"/>
        <end position="135"/>
    </location>
</feature>
<feature type="domain" description="DUF6779" evidence="4">
    <location>
        <begin position="45"/>
        <end position="150"/>
    </location>
</feature>
<evidence type="ECO:0000256" key="3">
    <source>
        <dbReference type="SAM" id="Phobius"/>
    </source>
</evidence>
<proteinExistence type="predicted"/>
<feature type="transmembrane region" description="Helical" evidence="3">
    <location>
        <begin position="20"/>
        <end position="38"/>
    </location>
</feature>
<feature type="region of interest" description="Disordered" evidence="2">
    <location>
        <begin position="148"/>
        <end position="505"/>
    </location>
</feature>
<dbReference type="PROSITE" id="PS51257">
    <property type="entry name" value="PROKAR_LIPOPROTEIN"/>
    <property type="match status" value="1"/>
</dbReference>
<dbReference type="PRINTS" id="PR01217">
    <property type="entry name" value="PRICHEXTENSN"/>
</dbReference>
<reference evidence="5 6" key="1">
    <citation type="submission" date="2017-01" db="EMBL/GenBank/DDBJ databases">
        <authorList>
            <consortium name="Urmite Genomes"/>
        </authorList>
    </citation>
    <scope>NUCLEOTIDE SEQUENCE [LARGE SCALE GENOMIC DNA]</scope>
    <source>
        <strain evidence="5 6">AB215</strain>
    </source>
</reference>
<feature type="compositionally biased region" description="Polar residues" evidence="2">
    <location>
        <begin position="192"/>
        <end position="201"/>
    </location>
</feature>
<feature type="compositionally biased region" description="Basic and acidic residues" evidence="2">
    <location>
        <begin position="216"/>
        <end position="229"/>
    </location>
</feature>
<feature type="compositionally biased region" description="Polar residues" evidence="2">
    <location>
        <begin position="357"/>
        <end position="366"/>
    </location>
</feature>
<feature type="compositionally biased region" description="Pro residues" evidence="2">
    <location>
        <begin position="286"/>
        <end position="301"/>
    </location>
</feature>
<protein>
    <submittedName>
        <fullName evidence="5">Membrane protein</fullName>
    </submittedName>
</protein>
<name>A0A2U3P8G0_9MYCO</name>
<dbReference type="InterPro" id="IPR046706">
    <property type="entry name" value="DUF6779"/>
</dbReference>
<accession>A0A2U3P8G0</accession>
<keyword evidence="6" id="KW-1185">Reference proteome</keyword>
<dbReference type="STRING" id="1841861.GCA_900157365_00557"/>
<evidence type="ECO:0000256" key="2">
    <source>
        <dbReference type="SAM" id="MobiDB-lite"/>
    </source>
</evidence>
<dbReference type="RefSeq" id="WP_245830255.1">
    <property type="nucleotide sequence ID" value="NZ_FUEZ01000004.1"/>
</dbReference>
<organism evidence="5 6">
    <name type="scientific">Mycobacterium numidiamassiliense</name>
    <dbReference type="NCBI Taxonomy" id="1841861"/>
    <lineage>
        <taxon>Bacteria</taxon>
        <taxon>Bacillati</taxon>
        <taxon>Actinomycetota</taxon>
        <taxon>Actinomycetes</taxon>
        <taxon>Mycobacteriales</taxon>
        <taxon>Mycobacteriaceae</taxon>
        <taxon>Mycobacterium</taxon>
    </lineage>
</organism>
<feature type="transmembrane region" description="Helical" evidence="3">
    <location>
        <begin position="44"/>
        <end position="66"/>
    </location>
</feature>
<gene>
    <name evidence="5" type="ORF">MNAB215_2240</name>
</gene>
<evidence type="ECO:0000259" key="4">
    <source>
        <dbReference type="Pfam" id="PF20570"/>
    </source>
</evidence>
<feature type="compositionally biased region" description="Basic residues" evidence="2">
    <location>
        <begin position="456"/>
        <end position="479"/>
    </location>
</feature>
<feature type="compositionally biased region" description="Pro residues" evidence="2">
    <location>
        <begin position="400"/>
        <end position="440"/>
    </location>
</feature>
<keyword evidence="3" id="KW-0472">Membrane</keyword>
<evidence type="ECO:0000313" key="5">
    <source>
        <dbReference type="EMBL" id="SPM40044.1"/>
    </source>
</evidence>
<feature type="compositionally biased region" description="Pro residues" evidence="2">
    <location>
        <begin position="234"/>
        <end position="276"/>
    </location>
</feature>
<evidence type="ECO:0000256" key="1">
    <source>
        <dbReference type="SAM" id="Coils"/>
    </source>
</evidence>
<keyword evidence="3" id="KW-1133">Transmembrane helix</keyword>